<accession>A0A1F5FGE7</accession>
<gene>
    <name evidence="1" type="ORF">A2368_01985</name>
</gene>
<proteinExistence type="predicted"/>
<sequence>MDTLASKLTRTYWPKHQTHKTKYTLEQIKTFNEAQAKLTKIHYSVLSDSRTCDEEAYINYWLHEENITILVTGSLTKITTPKQPLTGSSYQAVISHFNAKHPIPEVHAKIEDPKLIKKFPALIKCFRQKAMADGYQNYPARICEKDGTPTNLLKPFLALQLPKPNQGNCPICLIKDFPKYKLPLEPFFLITREYPILNPFVSCIKINPSTVNNSRYFKDTDSFEINYNSTVNTRHQFFNLLHEICHIVTYLELFQKHTNPLAEGKYFTEKDGYHKQLTILKKLDPKIYKAFIEMEKQEAYTQQQELKLYFEKSPKLTIPLTTTMVYSPLRYLAHAIAFLSEIQTLDR</sequence>
<name>A0A1F5FGE7_9BACT</name>
<dbReference type="Proteomes" id="UP000176682">
    <property type="component" value="Unassembled WGS sequence"/>
</dbReference>
<evidence type="ECO:0000313" key="2">
    <source>
        <dbReference type="Proteomes" id="UP000176682"/>
    </source>
</evidence>
<dbReference type="EMBL" id="MFAM01000039">
    <property type="protein sequence ID" value="OGD78661.1"/>
    <property type="molecule type" value="Genomic_DNA"/>
</dbReference>
<comment type="caution">
    <text evidence="1">The sequence shown here is derived from an EMBL/GenBank/DDBJ whole genome shotgun (WGS) entry which is preliminary data.</text>
</comment>
<dbReference type="AlphaFoldDB" id="A0A1F5FGE7"/>
<protein>
    <submittedName>
        <fullName evidence="1">Uncharacterized protein</fullName>
    </submittedName>
</protein>
<organism evidence="1 2">
    <name type="scientific">Candidatus Collierbacteria bacterium RIFOXYB1_FULL_49_13</name>
    <dbReference type="NCBI Taxonomy" id="1817728"/>
    <lineage>
        <taxon>Bacteria</taxon>
        <taxon>Candidatus Collieribacteriota</taxon>
    </lineage>
</organism>
<reference evidence="1 2" key="1">
    <citation type="journal article" date="2016" name="Nat. Commun.">
        <title>Thousands of microbial genomes shed light on interconnected biogeochemical processes in an aquifer system.</title>
        <authorList>
            <person name="Anantharaman K."/>
            <person name="Brown C.T."/>
            <person name="Hug L.A."/>
            <person name="Sharon I."/>
            <person name="Castelle C.J."/>
            <person name="Probst A.J."/>
            <person name="Thomas B.C."/>
            <person name="Singh A."/>
            <person name="Wilkins M.J."/>
            <person name="Karaoz U."/>
            <person name="Brodie E.L."/>
            <person name="Williams K.H."/>
            <person name="Hubbard S.S."/>
            <person name="Banfield J.F."/>
        </authorList>
    </citation>
    <scope>NUCLEOTIDE SEQUENCE [LARGE SCALE GENOMIC DNA]</scope>
</reference>
<evidence type="ECO:0000313" key="1">
    <source>
        <dbReference type="EMBL" id="OGD78661.1"/>
    </source>
</evidence>